<dbReference type="Gramene" id="ORUFI02G24190.1">
    <property type="protein sequence ID" value="ORUFI02G24190.1"/>
    <property type="gene ID" value="ORUFI02G24190"/>
</dbReference>
<sequence length="70" mass="7419">MELAADEDANGLDPSNSVFLFVGEVISRASRRGSTVFTFGNHGRLGSAMLEMSPGIAVPHVMADHPSTLF</sequence>
<accession>A0A0E0NHC0</accession>
<dbReference type="EnsemblPlants" id="ORUFI02G24190.2">
    <property type="protein sequence ID" value="ORUFI02G24190.2"/>
    <property type="gene ID" value="ORUFI02G24190"/>
</dbReference>
<keyword evidence="2" id="KW-1185">Reference proteome</keyword>
<dbReference type="HOGENOM" id="CLU_2762249_0_0_1"/>
<dbReference type="Proteomes" id="UP000008022">
    <property type="component" value="Unassembled WGS sequence"/>
</dbReference>
<evidence type="ECO:0000313" key="2">
    <source>
        <dbReference type="Proteomes" id="UP000008022"/>
    </source>
</evidence>
<dbReference type="AlphaFoldDB" id="A0A0E0NHC0"/>
<reference evidence="2" key="1">
    <citation type="submission" date="2013-06" db="EMBL/GenBank/DDBJ databases">
        <authorList>
            <person name="Zhao Q."/>
        </authorList>
    </citation>
    <scope>NUCLEOTIDE SEQUENCE</scope>
    <source>
        <strain evidence="2">cv. W1943</strain>
    </source>
</reference>
<proteinExistence type="predicted"/>
<organism evidence="1 2">
    <name type="scientific">Oryza rufipogon</name>
    <name type="common">Brownbeard rice</name>
    <name type="synonym">Asian wild rice</name>
    <dbReference type="NCBI Taxonomy" id="4529"/>
    <lineage>
        <taxon>Eukaryota</taxon>
        <taxon>Viridiplantae</taxon>
        <taxon>Streptophyta</taxon>
        <taxon>Embryophyta</taxon>
        <taxon>Tracheophyta</taxon>
        <taxon>Spermatophyta</taxon>
        <taxon>Magnoliopsida</taxon>
        <taxon>Liliopsida</taxon>
        <taxon>Poales</taxon>
        <taxon>Poaceae</taxon>
        <taxon>BOP clade</taxon>
        <taxon>Oryzoideae</taxon>
        <taxon>Oryzeae</taxon>
        <taxon>Oryzinae</taxon>
        <taxon>Oryza</taxon>
    </lineage>
</organism>
<dbReference type="Gramene" id="ORUFI02G24190.2">
    <property type="protein sequence ID" value="ORUFI02G24190.2"/>
    <property type="gene ID" value="ORUFI02G24190"/>
</dbReference>
<evidence type="ECO:0000313" key="1">
    <source>
        <dbReference type="EnsemblPlants" id="ORUFI02G24190.1"/>
    </source>
</evidence>
<name>A0A0E0NHC0_ORYRU</name>
<dbReference type="EnsemblPlants" id="ORUFI02G24190.1">
    <property type="protein sequence ID" value="ORUFI02G24190.1"/>
    <property type="gene ID" value="ORUFI02G24190"/>
</dbReference>
<reference evidence="1" key="2">
    <citation type="submission" date="2015-06" db="UniProtKB">
        <authorList>
            <consortium name="EnsemblPlants"/>
        </authorList>
    </citation>
    <scope>IDENTIFICATION</scope>
</reference>
<protein>
    <submittedName>
        <fullName evidence="1">Uncharacterized protein</fullName>
    </submittedName>
</protein>